<dbReference type="InterPro" id="IPR003721">
    <property type="entry name" value="Pantoate_ligase"/>
</dbReference>
<dbReference type="RefSeq" id="WP_342591476.1">
    <property type="nucleotide sequence ID" value="NZ_JAGINX010000001.1"/>
</dbReference>
<evidence type="ECO:0000256" key="5">
    <source>
        <dbReference type="ARBA" id="ARBA00022741"/>
    </source>
</evidence>
<feature type="binding site" evidence="8">
    <location>
        <position position="83"/>
    </location>
    <ligand>
        <name>(R)-pantoate</name>
        <dbReference type="ChEBI" id="CHEBI:15980"/>
    </ligand>
</feature>
<organism evidence="9 10">
    <name type="scientific">Nesterenkonia lacusekhoensis</name>
    <dbReference type="NCBI Taxonomy" id="150832"/>
    <lineage>
        <taxon>Bacteria</taxon>
        <taxon>Bacillati</taxon>
        <taxon>Actinomycetota</taxon>
        <taxon>Actinomycetes</taxon>
        <taxon>Micrococcales</taxon>
        <taxon>Micrococcaceae</taxon>
        <taxon>Nesterenkonia</taxon>
    </lineage>
</organism>
<dbReference type="PANTHER" id="PTHR21299:SF1">
    <property type="entry name" value="PANTOATE--BETA-ALANINE LIGASE"/>
    <property type="match status" value="1"/>
</dbReference>
<dbReference type="InterPro" id="IPR014729">
    <property type="entry name" value="Rossmann-like_a/b/a_fold"/>
</dbReference>
<feature type="binding site" evidence="8">
    <location>
        <position position="210"/>
    </location>
    <ligand>
        <name>ATP</name>
        <dbReference type="ChEBI" id="CHEBI:30616"/>
    </ligand>
</feature>
<comment type="caution">
    <text evidence="9">The sequence shown here is derived from an EMBL/GenBank/DDBJ whole genome shotgun (WGS) entry which is preliminary data.</text>
</comment>
<keyword evidence="6 8" id="KW-0067">ATP-binding</keyword>
<dbReference type="Proteomes" id="UP001519331">
    <property type="component" value="Unassembled WGS sequence"/>
</dbReference>
<comment type="similarity">
    <text evidence="2 8">Belongs to the pantothenate synthetase family.</text>
</comment>
<evidence type="ECO:0000256" key="1">
    <source>
        <dbReference type="ARBA" id="ARBA00004990"/>
    </source>
</evidence>
<comment type="pathway">
    <text evidence="1 8">Cofactor biosynthesis; (R)-pantothenate biosynthesis; (R)-pantothenate from (R)-pantoate and beta-alanine: step 1/1.</text>
</comment>
<feature type="binding site" evidence="8">
    <location>
        <position position="187"/>
    </location>
    <ligand>
        <name>(R)-pantoate</name>
        <dbReference type="ChEBI" id="CHEBI:15980"/>
    </ligand>
</feature>
<dbReference type="Pfam" id="PF02569">
    <property type="entry name" value="Pantoate_ligase"/>
    <property type="match status" value="1"/>
</dbReference>
<comment type="catalytic activity">
    <reaction evidence="7 8">
        <text>(R)-pantoate + beta-alanine + ATP = (R)-pantothenate + AMP + diphosphate + H(+)</text>
        <dbReference type="Rhea" id="RHEA:10912"/>
        <dbReference type="ChEBI" id="CHEBI:15378"/>
        <dbReference type="ChEBI" id="CHEBI:15980"/>
        <dbReference type="ChEBI" id="CHEBI:29032"/>
        <dbReference type="ChEBI" id="CHEBI:30616"/>
        <dbReference type="ChEBI" id="CHEBI:33019"/>
        <dbReference type="ChEBI" id="CHEBI:57966"/>
        <dbReference type="ChEBI" id="CHEBI:456215"/>
        <dbReference type="EC" id="6.3.2.1"/>
    </reaction>
</comment>
<dbReference type="NCBIfam" id="TIGR00018">
    <property type="entry name" value="panC"/>
    <property type="match status" value="1"/>
</dbReference>
<evidence type="ECO:0000256" key="4">
    <source>
        <dbReference type="ARBA" id="ARBA00022655"/>
    </source>
</evidence>
<keyword evidence="4 8" id="KW-0566">Pantothenate biosynthesis</keyword>
<accession>A0ABS4T429</accession>
<proteinExistence type="inferred from homology"/>
<dbReference type="Gene3D" id="3.30.1300.10">
    <property type="entry name" value="Pantoate-beta-alanine ligase, C-terminal domain"/>
    <property type="match status" value="1"/>
</dbReference>
<keyword evidence="10" id="KW-1185">Reference proteome</keyword>
<feature type="active site" description="Proton donor" evidence="8">
    <location>
        <position position="59"/>
    </location>
</feature>
<comment type="subcellular location">
    <subcellularLocation>
        <location evidence="8">Cytoplasm</location>
    </subcellularLocation>
</comment>
<evidence type="ECO:0000256" key="2">
    <source>
        <dbReference type="ARBA" id="ARBA00009256"/>
    </source>
</evidence>
<dbReference type="InterPro" id="IPR042176">
    <property type="entry name" value="Pantoate_ligase_C"/>
</dbReference>
<name>A0ABS4T429_9MICC</name>
<keyword evidence="8" id="KW-0963">Cytoplasm</keyword>
<comment type="subunit">
    <text evidence="8">Homodimer.</text>
</comment>
<evidence type="ECO:0000313" key="9">
    <source>
        <dbReference type="EMBL" id="MBP2319206.1"/>
    </source>
</evidence>
<comment type="function">
    <text evidence="8">Catalyzes the condensation of pantoate with beta-alanine in an ATP-dependent reaction via a pantoyl-adenylate intermediate.</text>
</comment>
<dbReference type="HAMAP" id="MF_00158">
    <property type="entry name" value="PanC"/>
    <property type="match status" value="1"/>
</dbReference>
<keyword evidence="3 8" id="KW-0436">Ligase</keyword>
<dbReference type="EMBL" id="JAGINX010000001">
    <property type="protein sequence ID" value="MBP2319206.1"/>
    <property type="molecule type" value="Genomic_DNA"/>
</dbReference>
<protein>
    <recommendedName>
        <fullName evidence="8">Pantothenate synthetase</fullName>
        <shortName evidence="8">PS</shortName>
        <ecNumber evidence="8">6.3.2.1</ecNumber>
    </recommendedName>
    <alternativeName>
        <fullName evidence="8">Pantoate--beta-alanine ligase</fullName>
    </alternativeName>
    <alternativeName>
        <fullName evidence="8">Pantoate-activating enzyme</fullName>
    </alternativeName>
</protein>
<reference evidence="9 10" key="1">
    <citation type="submission" date="2021-03" db="EMBL/GenBank/DDBJ databases">
        <title>Sequencing the genomes of 1000 actinobacteria strains.</title>
        <authorList>
            <person name="Klenk H.-P."/>
        </authorList>
    </citation>
    <scope>NUCLEOTIDE SEQUENCE [LARGE SCALE GENOMIC DNA]</scope>
    <source>
        <strain evidence="9 10">DSM 12544</strain>
    </source>
</reference>
<feature type="binding site" evidence="8">
    <location>
        <begin position="52"/>
        <end position="59"/>
    </location>
    <ligand>
        <name>ATP</name>
        <dbReference type="ChEBI" id="CHEBI:30616"/>
    </ligand>
</feature>
<dbReference type="GO" id="GO:0004592">
    <property type="term" value="F:pantoate-beta-alanine ligase activity"/>
    <property type="evidence" value="ECO:0007669"/>
    <property type="project" value="UniProtKB-EC"/>
</dbReference>
<sequence>MTEIRVMRTAAELRAAVVDALHRAGRDRAGRDRAGRDLPAGAVPTLGFVPTMGALHAGHASLIEAARAEADVVVASIFVNPLQFDDDADYRAYPRQLQTDVELLDAHGVDFVFVPEIEEMYPGYQDGDSAAPLVRVEAGELGRRWEGASRPGHFDGVVTVVNKLFNIVTPQAPARVQAWFGEKDAEQLAVIRRMVIDLDHPVEIRSLPIVRDPSGLAQSSRNQRLSEQEHRQAAALSAALFQVHDRAAQGQPLEVDGVVAQLNLADGVDLDYLVVVDPSTLQEIEPGQIQPGGEQAAGSGVRLTEDDVLYGRALALIAARVGPVRLIDAVELRSGTGS</sequence>
<dbReference type="PANTHER" id="PTHR21299">
    <property type="entry name" value="CYTIDYLATE KINASE/PANTOATE-BETA-ALANINE LIGASE"/>
    <property type="match status" value="1"/>
</dbReference>
<dbReference type="SUPFAM" id="SSF52374">
    <property type="entry name" value="Nucleotidylyl transferase"/>
    <property type="match status" value="1"/>
</dbReference>
<feature type="binding site" evidence="8">
    <location>
        <position position="83"/>
    </location>
    <ligand>
        <name>beta-alanine</name>
        <dbReference type="ChEBI" id="CHEBI:57966"/>
    </ligand>
</feature>
<dbReference type="EC" id="6.3.2.1" evidence="8"/>
<feature type="binding site" evidence="8">
    <location>
        <begin position="218"/>
        <end position="221"/>
    </location>
    <ligand>
        <name>ATP</name>
        <dbReference type="ChEBI" id="CHEBI:30616"/>
    </ligand>
</feature>
<comment type="miscellaneous">
    <text evidence="8">The reaction proceeds by a bi uni uni bi ping pong mechanism.</text>
</comment>
<evidence type="ECO:0000256" key="8">
    <source>
        <dbReference type="HAMAP-Rule" id="MF_00158"/>
    </source>
</evidence>
<keyword evidence="5 8" id="KW-0547">Nucleotide-binding</keyword>
<dbReference type="Gene3D" id="3.40.50.620">
    <property type="entry name" value="HUPs"/>
    <property type="match status" value="1"/>
</dbReference>
<feature type="binding site" evidence="8">
    <location>
        <begin position="181"/>
        <end position="184"/>
    </location>
    <ligand>
        <name>ATP</name>
        <dbReference type="ChEBI" id="CHEBI:30616"/>
    </ligand>
</feature>
<evidence type="ECO:0000313" key="10">
    <source>
        <dbReference type="Proteomes" id="UP001519331"/>
    </source>
</evidence>
<evidence type="ECO:0000256" key="7">
    <source>
        <dbReference type="ARBA" id="ARBA00048258"/>
    </source>
</evidence>
<evidence type="ECO:0000256" key="6">
    <source>
        <dbReference type="ARBA" id="ARBA00022840"/>
    </source>
</evidence>
<gene>
    <name evidence="8" type="primary">panC</name>
    <name evidence="9" type="ORF">JOF45_002225</name>
</gene>
<dbReference type="CDD" id="cd00560">
    <property type="entry name" value="PanC"/>
    <property type="match status" value="1"/>
</dbReference>
<evidence type="ECO:0000256" key="3">
    <source>
        <dbReference type="ARBA" id="ARBA00022598"/>
    </source>
</evidence>